<dbReference type="Proteomes" id="UP001078443">
    <property type="component" value="Unassembled WGS sequence"/>
</dbReference>
<reference evidence="1" key="1">
    <citation type="submission" date="2022-12" db="EMBL/GenBank/DDBJ databases">
        <authorList>
            <person name="Wang J."/>
        </authorList>
    </citation>
    <scope>NUCLEOTIDE SEQUENCE</scope>
    <source>
        <strain evidence="1">HY-45-18</strain>
    </source>
</reference>
<keyword evidence="2" id="KW-1185">Reference proteome</keyword>
<proteinExistence type="predicted"/>
<organism evidence="1 2">
    <name type="scientific">Clostridium aestuarii</name>
    <dbReference type="NCBI Taxonomy" id="338193"/>
    <lineage>
        <taxon>Bacteria</taxon>
        <taxon>Bacillati</taxon>
        <taxon>Bacillota</taxon>
        <taxon>Clostridia</taxon>
        <taxon>Eubacteriales</taxon>
        <taxon>Clostridiaceae</taxon>
        <taxon>Clostridium</taxon>
    </lineage>
</organism>
<dbReference type="InterPro" id="IPR012851">
    <property type="entry name" value="Spore_coat_CotF-like"/>
</dbReference>
<evidence type="ECO:0000313" key="2">
    <source>
        <dbReference type="Proteomes" id="UP001078443"/>
    </source>
</evidence>
<name>A0ABT4CZZ8_9CLOT</name>
<dbReference type="CDD" id="cd00657">
    <property type="entry name" value="Ferritin_like"/>
    <property type="match status" value="1"/>
</dbReference>
<comment type="caution">
    <text evidence="1">The sequence shown here is derived from an EMBL/GenBank/DDBJ whole genome shotgun (WGS) entry which is preliminary data.</text>
</comment>
<dbReference type="RefSeq" id="WP_268040867.1">
    <property type="nucleotide sequence ID" value="NZ_JAPQER010000003.1"/>
</dbReference>
<dbReference type="InterPro" id="IPR012347">
    <property type="entry name" value="Ferritin-like"/>
</dbReference>
<keyword evidence="1" id="KW-0167">Capsid protein</keyword>
<protein>
    <submittedName>
        <fullName evidence="1">Spore coat protein</fullName>
    </submittedName>
</protein>
<gene>
    <name evidence="1" type="ORF">OW763_09435</name>
</gene>
<dbReference type="EMBL" id="JAPQER010000003">
    <property type="protein sequence ID" value="MCY6484562.1"/>
    <property type="molecule type" value="Genomic_DNA"/>
</dbReference>
<accession>A0ABT4CZZ8</accession>
<sequence>MQIQLSQKEKMFLEDGKIQEEICIQKYQNYASQAQDEELKQLFNKLAGEEQQHYDTINQMLQGQQPNLSHGQQSQQASIQNNFQGTMNNQSDKVLCTDLLSTEKYVAGTYGIDVFESANPAVRQAMQHIQQDEQRHGEELFNYMNSHGMYNVK</sequence>
<evidence type="ECO:0000313" key="1">
    <source>
        <dbReference type="EMBL" id="MCY6484562.1"/>
    </source>
</evidence>
<dbReference type="Pfam" id="PF07875">
    <property type="entry name" value="Coat_F"/>
    <property type="match status" value="1"/>
</dbReference>
<keyword evidence="1" id="KW-0946">Virion</keyword>
<dbReference type="InterPro" id="IPR009078">
    <property type="entry name" value="Ferritin-like_SF"/>
</dbReference>
<dbReference type="Gene3D" id="1.20.1260.10">
    <property type="match status" value="1"/>
</dbReference>
<dbReference type="SUPFAM" id="SSF47240">
    <property type="entry name" value="Ferritin-like"/>
    <property type="match status" value="1"/>
</dbReference>